<feature type="chain" id="PRO_5020746771" evidence="1">
    <location>
        <begin position="23"/>
        <end position="160"/>
    </location>
</feature>
<dbReference type="CDD" id="cd17511">
    <property type="entry name" value="YbjN_AmyR-like"/>
    <property type="match status" value="1"/>
</dbReference>
<keyword evidence="3" id="KW-1185">Reference proteome</keyword>
<gene>
    <name evidence="2" type="ORF">CLV27_1649</name>
</gene>
<comment type="caution">
    <text evidence="2">The sequence shown here is derived from an EMBL/GenBank/DDBJ whole genome shotgun (WGS) entry which is preliminary data.</text>
</comment>
<organism evidence="2 3">
    <name type="scientific">Phorcysia thermohydrogeniphila</name>
    <dbReference type="NCBI Taxonomy" id="936138"/>
    <lineage>
        <taxon>Bacteria</taxon>
        <taxon>Pseudomonadati</taxon>
        <taxon>Aquificota</taxon>
        <taxon>Aquificia</taxon>
        <taxon>Desulfurobacteriales</taxon>
        <taxon>Desulfurobacteriaceae</taxon>
        <taxon>Phorcysia</taxon>
    </lineage>
</organism>
<evidence type="ECO:0000313" key="3">
    <source>
        <dbReference type="Proteomes" id="UP000295777"/>
    </source>
</evidence>
<keyword evidence="1" id="KW-0732">Signal</keyword>
<proteinExistence type="predicted"/>
<dbReference type="AlphaFoldDB" id="A0A4R1G8P3"/>
<reference evidence="2 3" key="1">
    <citation type="submission" date="2019-03" db="EMBL/GenBank/DDBJ databases">
        <title>Genomic Encyclopedia of Archaeal and Bacterial Type Strains, Phase II (KMG-II): from individual species to whole genera.</title>
        <authorList>
            <person name="Goeker M."/>
        </authorList>
    </citation>
    <scope>NUCLEOTIDE SEQUENCE [LARGE SCALE GENOMIC DNA]</scope>
    <source>
        <strain evidence="2 3">DSM 24425</strain>
    </source>
</reference>
<feature type="signal peptide" evidence="1">
    <location>
        <begin position="1"/>
        <end position="22"/>
    </location>
</feature>
<evidence type="ECO:0000256" key="1">
    <source>
        <dbReference type="SAM" id="SignalP"/>
    </source>
</evidence>
<dbReference type="EMBL" id="SMFV01000006">
    <property type="protein sequence ID" value="TCK02930.1"/>
    <property type="molecule type" value="Genomic_DNA"/>
</dbReference>
<name>A0A4R1G8P3_9BACT</name>
<dbReference type="Pfam" id="PF10722">
    <property type="entry name" value="YbjN"/>
    <property type="match status" value="1"/>
</dbReference>
<sequence>MKKVKLKTLMIAASLCSSFAFTAPSYAVEIISAENPQAILNIAKGFGSAKLKKDSTGDPLIVGRIEGTKYTISFYGCSNGKNCKDILFNAAWEGKKISLEKINKWNRDKRFGKAYIDKDNTINLEMAVNLRYGVTEENLEDTFEWWKHIMKEFEREVLEK</sequence>
<evidence type="ECO:0000313" key="2">
    <source>
        <dbReference type="EMBL" id="TCK02930.1"/>
    </source>
</evidence>
<dbReference type="OrthoDB" id="1551200at2"/>
<protein>
    <submittedName>
        <fullName evidence="2">Putative sensory transduction regulator</fullName>
    </submittedName>
</protein>
<dbReference type="InterPro" id="IPR019660">
    <property type="entry name" value="Put_sensory_transdc_reg_YbjN"/>
</dbReference>
<accession>A0A4R1G8P3</accession>
<dbReference type="Proteomes" id="UP000295777">
    <property type="component" value="Unassembled WGS sequence"/>
</dbReference>
<dbReference type="RefSeq" id="WP_132527648.1">
    <property type="nucleotide sequence ID" value="NZ_SMFV01000006.1"/>
</dbReference>